<dbReference type="EMBL" id="JBBWWQ010000013">
    <property type="protein sequence ID" value="KAK8933630.1"/>
    <property type="molecule type" value="Genomic_DNA"/>
</dbReference>
<organism evidence="3 4">
    <name type="scientific">Platanthera zijinensis</name>
    <dbReference type="NCBI Taxonomy" id="2320716"/>
    <lineage>
        <taxon>Eukaryota</taxon>
        <taxon>Viridiplantae</taxon>
        <taxon>Streptophyta</taxon>
        <taxon>Embryophyta</taxon>
        <taxon>Tracheophyta</taxon>
        <taxon>Spermatophyta</taxon>
        <taxon>Magnoliopsida</taxon>
        <taxon>Liliopsida</taxon>
        <taxon>Asparagales</taxon>
        <taxon>Orchidaceae</taxon>
        <taxon>Orchidoideae</taxon>
        <taxon>Orchideae</taxon>
        <taxon>Orchidinae</taxon>
        <taxon>Platanthera</taxon>
    </lineage>
</organism>
<dbReference type="Proteomes" id="UP001418222">
    <property type="component" value="Unassembled WGS sequence"/>
</dbReference>
<keyword evidence="4" id="KW-1185">Reference proteome</keyword>
<name>A0AAP0G1G6_9ASPA</name>
<dbReference type="AlphaFoldDB" id="A0AAP0G1G6"/>
<evidence type="ECO:0000259" key="2">
    <source>
        <dbReference type="Pfam" id="PF12937"/>
    </source>
</evidence>
<feature type="compositionally biased region" description="Polar residues" evidence="1">
    <location>
        <begin position="467"/>
        <end position="478"/>
    </location>
</feature>
<dbReference type="SUPFAM" id="SSF52047">
    <property type="entry name" value="RNI-like"/>
    <property type="match status" value="1"/>
</dbReference>
<dbReference type="Pfam" id="PF12937">
    <property type="entry name" value="F-box-like"/>
    <property type="match status" value="1"/>
</dbReference>
<accession>A0AAP0G1G6</accession>
<feature type="domain" description="F-box" evidence="2">
    <location>
        <begin position="103"/>
        <end position="145"/>
    </location>
</feature>
<feature type="region of interest" description="Disordered" evidence="1">
    <location>
        <begin position="467"/>
        <end position="497"/>
    </location>
</feature>
<reference evidence="3 4" key="1">
    <citation type="journal article" date="2022" name="Nat. Plants">
        <title>Genomes of leafy and leafless Platanthera orchids illuminate the evolution of mycoheterotrophy.</title>
        <authorList>
            <person name="Li M.H."/>
            <person name="Liu K.W."/>
            <person name="Li Z."/>
            <person name="Lu H.C."/>
            <person name="Ye Q.L."/>
            <person name="Zhang D."/>
            <person name="Wang J.Y."/>
            <person name="Li Y.F."/>
            <person name="Zhong Z.M."/>
            <person name="Liu X."/>
            <person name="Yu X."/>
            <person name="Liu D.K."/>
            <person name="Tu X.D."/>
            <person name="Liu B."/>
            <person name="Hao Y."/>
            <person name="Liao X.Y."/>
            <person name="Jiang Y.T."/>
            <person name="Sun W.H."/>
            <person name="Chen J."/>
            <person name="Chen Y.Q."/>
            <person name="Ai Y."/>
            <person name="Zhai J.W."/>
            <person name="Wu S.S."/>
            <person name="Zhou Z."/>
            <person name="Hsiao Y.Y."/>
            <person name="Wu W.L."/>
            <person name="Chen Y.Y."/>
            <person name="Lin Y.F."/>
            <person name="Hsu J.L."/>
            <person name="Li C.Y."/>
            <person name="Wang Z.W."/>
            <person name="Zhao X."/>
            <person name="Zhong W.Y."/>
            <person name="Ma X.K."/>
            <person name="Ma L."/>
            <person name="Huang J."/>
            <person name="Chen G.Z."/>
            <person name="Huang M.Z."/>
            <person name="Huang L."/>
            <person name="Peng D.H."/>
            <person name="Luo Y.B."/>
            <person name="Zou S.Q."/>
            <person name="Chen S.P."/>
            <person name="Lan S."/>
            <person name="Tsai W.C."/>
            <person name="Van de Peer Y."/>
            <person name="Liu Z.J."/>
        </authorList>
    </citation>
    <scope>NUCLEOTIDE SEQUENCE [LARGE SCALE GENOMIC DNA]</scope>
    <source>
        <strain evidence="3">Lor287</strain>
    </source>
</reference>
<dbReference type="InterPro" id="IPR032675">
    <property type="entry name" value="LRR_dom_sf"/>
</dbReference>
<evidence type="ECO:0000256" key="1">
    <source>
        <dbReference type="SAM" id="MobiDB-lite"/>
    </source>
</evidence>
<gene>
    <name evidence="3" type="ORF">KSP39_PZI015373</name>
</gene>
<evidence type="ECO:0000313" key="3">
    <source>
        <dbReference type="EMBL" id="KAK8933630.1"/>
    </source>
</evidence>
<sequence length="521" mass="56980">MDAVLSFSFPKRPCSGDLLHAADTTILPNSDTVDRSLVYLLALPDPSVSIDLSLERILDLAALEMEKDKLIDCAMRVASAIQEAAMRSARRLASIHNAASWPLPSDLTVKVFSILDTRSLCHAAAVCSMFSKCAGDPFCYSNIDLTAKDPKISNTVVSTIIQRAGRNLQSLKLGIWPSPAINEDSILCASYSSRSSMELSGLSWSERRPSQRKQPCILTRSCLLALSADGAVAGTLLRSLHLYNIDKMDVYAFSVALSVCPSLLNLEVVGLRFELRQVLDSVSANCHSMESLFVESSETGSDDSLKTSTCVDLVNGCPRIMSLTLRGFKLNDHKVRVLIKGLTKLKLVDFSTSYSITGLFLRNLGNGSNAHLLEVLILRDCLHLKEVEIALFLTALITGDCKLLRYLDISNKDGLSADDDWNVRRYSPSIPLSRVLEERPMLCVLAQFPADGCSMDTDQINAQEISSNSSLQDENNQLLGPDYAGSSGSSYRSDLASGSEDAYESSYAFYDGDSLDELEYQ</sequence>
<dbReference type="InterPro" id="IPR036047">
    <property type="entry name" value="F-box-like_dom_sf"/>
</dbReference>
<dbReference type="InterPro" id="IPR001810">
    <property type="entry name" value="F-box_dom"/>
</dbReference>
<proteinExistence type="predicted"/>
<comment type="caution">
    <text evidence="3">The sequence shown here is derived from an EMBL/GenBank/DDBJ whole genome shotgun (WGS) entry which is preliminary data.</text>
</comment>
<dbReference type="Gene3D" id="3.80.10.10">
    <property type="entry name" value="Ribonuclease Inhibitor"/>
    <property type="match status" value="1"/>
</dbReference>
<evidence type="ECO:0000313" key="4">
    <source>
        <dbReference type="Proteomes" id="UP001418222"/>
    </source>
</evidence>
<protein>
    <submittedName>
        <fullName evidence="3">F-box protein</fullName>
    </submittedName>
</protein>
<dbReference type="SUPFAM" id="SSF81383">
    <property type="entry name" value="F-box domain"/>
    <property type="match status" value="1"/>
</dbReference>